<dbReference type="InterPro" id="IPR052099">
    <property type="entry name" value="Regulatory_TF_Diverse"/>
</dbReference>
<dbReference type="SUPFAM" id="SSF47459">
    <property type="entry name" value="HLH, helix-loop-helix DNA-binding domain"/>
    <property type="match status" value="1"/>
</dbReference>
<feature type="region of interest" description="Disordered" evidence="2">
    <location>
        <begin position="1"/>
        <end position="33"/>
    </location>
</feature>
<dbReference type="PANTHER" id="PTHR47336">
    <property type="entry name" value="TRANSCRIPTION FACTOR HMS1-RELATED"/>
    <property type="match status" value="1"/>
</dbReference>
<dbReference type="AlphaFoldDB" id="B0YEL4"/>
<evidence type="ECO:0000313" key="5">
    <source>
        <dbReference type="Proteomes" id="UP000001699"/>
    </source>
</evidence>
<gene>
    <name evidence="4" type="ORF">AFUB_099590</name>
</gene>
<feature type="region of interest" description="Disordered" evidence="2">
    <location>
        <begin position="81"/>
        <end position="204"/>
    </location>
</feature>
<evidence type="ECO:0000256" key="1">
    <source>
        <dbReference type="SAM" id="Coils"/>
    </source>
</evidence>
<dbReference type="InterPro" id="IPR011598">
    <property type="entry name" value="bHLH_dom"/>
</dbReference>
<evidence type="ECO:0000259" key="3">
    <source>
        <dbReference type="PROSITE" id="PS50888"/>
    </source>
</evidence>
<evidence type="ECO:0000313" key="4">
    <source>
        <dbReference type="EMBL" id="EDP47358.1"/>
    </source>
</evidence>
<organism evidence="4 5">
    <name type="scientific">Aspergillus fumigatus (strain CBS 144.89 / FGSC A1163 / CEA10)</name>
    <name type="common">Neosartorya fumigata</name>
    <dbReference type="NCBI Taxonomy" id="451804"/>
    <lineage>
        <taxon>Eukaryota</taxon>
        <taxon>Fungi</taxon>
        <taxon>Dikarya</taxon>
        <taxon>Ascomycota</taxon>
        <taxon>Pezizomycotina</taxon>
        <taxon>Eurotiomycetes</taxon>
        <taxon>Eurotiomycetidae</taxon>
        <taxon>Eurotiales</taxon>
        <taxon>Aspergillaceae</taxon>
        <taxon>Aspergillus</taxon>
        <taxon>Aspergillus subgen. Fumigati</taxon>
    </lineage>
</organism>
<dbReference type="SMART" id="SM00353">
    <property type="entry name" value="HLH"/>
    <property type="match status" value="1"/>
</dbReference>
<name>B0YEL4_ASPFC</name>
<dbReference type="EMBL" id="DS499603">
    <property type="protein sequence ID" value="EDP47358.1"/>
    <property type="molecule type" value="Genomic_DNA"/>
</dbReference>
<sequence>MAYNNRPDASTAFTFDNDDRFVNQQPKGPDPLSANWSYDSAIDLFSLNTMLPETFPLDIPNDMLLDPKDFPTDLFAPPADISGFAISHSGEDSLSSDQESEDQPWSPAYRVSSLDSTTPDAPTVSPRSTEKPATRRRTTTQKREQATRWSSSPEMTPQEYPVTSQATTSPAPAPVSPPAASTSRKNSRSLSTDSQTATGRNAAKRAAHNIIEKRYRTNMNAKFVALEKAMSGSGVQKPTKGGSGPASLKKSEILTNAIAYMQELQDQNAALQKELALLKQNLLPGGLWRHNKENDKFRT</sequence>
<keyword evidence="5" id="KW-1185">Reference proteome</keyword>
<dbReference type="Gene3D" id="4.10.280.10">
    <property type="entry name" value="Helix-loop-helix DNA-binding domain"/>
    <property type="match status" value="1"/>
</dbReference>
<dbReference type="SMR" id="B0YEL4"/>
<feature type="compositionally biased region" description="Polar residues" evidence="2">
    <location>
        <begin position="188"/>
        <end position="199"/>
    </location>
</feature>
<dbReference type="Pfam" id="PF00010">
    <property type="entry name" value="HLH"/>
    <property type="match status" value="1"/>
</dbReference>
<dbReference type="HOGENOM" id="CLU_933761_0_0_1"/>
<dbReference type="VEuPathDB" id="FungiDB:AFUB_099590"/>
<proteinExistence type="predicted"/>
<feature type="compositionally biased region" description="Low complexity" evidence="2">
    <location>
        <begin position="161"/>
        <end position="170"/>
    </location>
</feature>
<feature type="domain" description="BHLH" evidence="3">
    <location>
        <begin position="203"/>
        <end position="264"/>
    </location>
</feature>
<dbReference type="CDD" id="cd11395">
    <property type="entry name" value="bHLHzip_SREBP_like"/>
    <property type="match status" value="1"/>
</dbReference>
<reference evidence="4 5" key="1">
    <citation type="journal article" date="2008" name="PLoS Genet.">
        <title>Genomic islands in the pathogenic filamentous fungus Aspergillus fumigatus.</title>
        <authorList>
            <person name="Fedorova N.D."/>
            <person name="Khaldi N."/>
            <person name="Joardar V.S."/>
            <person name="Maiti R."/>
            <person name="Amedeo P."/>
            <person name="Anderson M.J."/>
            <person name="Crabtree J."/>
            <person name="Silva J.C."/>
            <person name="Badger J.H."/>
            <person name="Albarraq A."/>
            <person name="Angiuoli S."/>
            <person name="Bussey H."/>
            <person name="Bowyer P."/>
            <person name="Cotty P.J."/>
            <person name="Dyer P.S."/>
            <person name="Egan A."/>
            <person name="Galens K."/>
            <person name="Fraser-Liggett C.M."/>
            <person name="Haas B.J."/>
            <person name="Inman J.M."/>
            <person name="Kent R."/>
            <person name="Lemieux S."/>
            <person name="Malavazi I."/>
            <person name="Orvis J."/>
            <person name="Roemer T."/>
            <person name="Ronning C.M."/>
            <person name="Sundaram J.P."/>
            <person name="Sutton G."/>
            <person name="Turner G."/>
            <person name="Venter J.C."/>
            <person name="White O.R."/>
            <person name="Whitty B.R."/>
            <person name="Youngman P."/>
            <person name="Wolfe K.H."/>
            <person name="Goldman G.H."/>
            <person name="Wortman J.R."/>
            <person name="Jiang B."/>
            <person name="Denning D.W."/>
            <person name="Nierman W.C."/>
        </authorList>
    </citation>
    <scope>NUCLEOTIDE SEQUENCE [LARGE SCALE GENOMIC DNA]</scope>
    <source>
        <strain evidence="5">CBS 144.89 / FGSC A1163 / CEA10</strain>
    </source>
</reference>
<evidence type="ECO:0000256" key="2">
    <source>
        <dbReference type="SAM" id="MobiDB-lite"/>
    </source>
</evidence>
<feature type="coiled-coil region" evidence="1">
    <location>
        <begin position="254"/>
        <end position="281"/>
    </location>
</feature>
<keyword evidence="1" id="KW-0175">Coiled coil</keyword>
<dbReference type="GO" id="GO:0046983">
    <property type="term" value="F:protein dimerization activity"/>
    <property type="evidence" value="ECO:0007669"/>
    <property type="project" value="InterPro"/>
</dbReference>
<dbReference type="PHI-base" id="PHI:3363"/>
<accession>B0YEL4</accession>
<dbReference type="Proteomes" id="UP000001699">
    <property type="component" value="Unassembled WGS sequence"/>
</dbReference>
<dbReference type="PANTHER" id="PTHR47336:SF4">
    <property type="entry name" value="BHLH TRANSCRIPTION FACTOR (EUROFUNG)"/>
    <property type="match status" value="1"/>
</dbReference>
<dbReference type="PROSITE" id="PS50888">
    <property type="entry name" value="BHLH"/>
    <property type="match status" value="1"/>
</dbReference>
<dbReference type="InterPro" id="IPR036638">
    <property type="entry name" value="HLH_DNA-bd_sf"/>
</dbReference>
<protein>
    <submittedName>
        <fullName evidence="4">HLH DNA binding domain protein, putative</fullName>
    </submittedName>
</protein>
<dbReference type="OrthoDB" id="2133190at2759"/>